<accession>A0ABV3F491</accession>
<protein>
    <submittedName>
        <fullName evidence="6">Helix-turn-helix domain-containing protein</fullName>
    </submittedName>
</protein>
<dbReference type="InterPro" id="IPR041347">
    <property type="entry name" value="MftR_C"/>
</dbReference>
<dbReference type="Gene3D" id="1.10.357.10">
    <property type="entry name" value="Tetracycline Repressor, domain 2"/>
    <property type="match status" value="1"/>
</dbReference>
<evidence type="ECO:0000259" key="5">
    <source>
        <dbReference type="PROSITE" id="PS50977"/>
    </source>
</evidence>
<dbReference type="RefSeq" id="WP_357975206.1">
    <property type="nucleotide sequence ID" value="NZ_JBFAIH010000003.1"/>
</dbReference>
<keyword evidence="1" id="KW-0805">Transcription regulation</keyword>
<dbReference type="EMBL" id="JBFAIH010000003">
    <property type="protein sequence ID" value="MEV0362529.1"/>
    <property type="molecule type" value="Genomic_DNA"/>
</dbReference>
<feature type="DNA-binding region" description="H-T-H motif" evidence="4">
    <location>
        <begin position="29"/>
        <end position="48"/>
    </location>
</feature>
<dbReference type="Pfam" id="PF17754">
    <property type="entry name" value="TetR_C_14"/>
    <property type="match status" value="1"/>
</dbReference>
<dbReference type="InterPro" id="IPR050109">
    <property type="entry name" value="HTH-type_TetR-like_transc_reg"/>
</dbReference>
<evidence type="ECO:0000256" key="3">
    <source>
        <dbReference type="ARBA" id="ARBA00023163"/>
    </source>
</evidence>
<keyword evidence="7" id="KW-1185">Reference proteome</keyword>
<sequence>MARWKPDAAQRLMAAALELFEERGYESATVQEITERAGLTKSSFFRHFPNKREVLFDGEAMATTLVEGIAAAPDDAAPWDALTHAFARVGAIFMTPQRHDFLARRAAVIARTPELREREALKQLGLIAAMIDALTHRSVPDLEARVLAELSAVAFAIAYKRWLATTSSDNFADILRDAIDEVRCVISTS</sequence>
<keyword evidence="2 4" id="KW-0238">DNA-binding</keyword>
<evidence type="ECO:0000313" key="6">
    <source>
        <dbReference type="EMBL" id="MEV0362529.1"/>
    </source>
</evidence>
<comment type="caution">
    <text evidence="6">The sequence shown here is derived from an EMBL/GenBank/DDBJ whole genome shotgun (WGS) entry which is preliminary data.</text>
</comment>
<name>A0ABV3F491_9NOCA</name>
<reference evidence="6 7" key="1">
    <citation type="submission" date="2024-06" db="EMBL/GenBank/DDBJ databases">
        <title>The Natural Products Discovery Center: Release of the First 8490 Sequenced Strains for Exploring Actinobacteria Biosynthetic Diversity.</title>
        <authorList>
            <person name="Kalkreuter E."/>
            <person name="Kautsar S.A."/>
            <person name="Yang D."/>
            <person name="Bader C.D."/>
            <person name="Teijaro C.N."/>
            <person name="Fluegel L."/>
            <person name="Davis C.M."/>
            <person name="Simpson J.R."/>
            <person name="Lauterbach L."/>
            <person name="Steele A.D."/>
            <person name="Gui C."/>
            <person name="Meng S."/>
            <person name="Li G."/>
            <person name="Viehrig K."/>
            <person name="Ye F."/>
            <person name="Su P."/>
            <person name="Kiefer A.F."/>
            <person name="Nichols A."/>
            <person name="Cepeda A.J."/>
            <person name="Yan W."/>
            <person name="Fan B."/>
            <person name="Jiang Y."/>
            <person name="Adhikari A."/>
            <person name="Zheng C.-J."/>
            <person name="Schuster L."/>
            <person name="Cowan T.M."/>
            <person name="Smanski M.J."/>
            <person name="Chevrette M.G."/>
            <person name="De Carvalho L.P.S."/>
            <person name="Shen B."/>
        </authorList>
    </citation>
    <scope>NUCLEOTIDE SEQUENCE [LARGE SCALE GENOMIC DNA]</scope>
    <source>
        <strain evidence="6 7">NPDC050671</strain>
    </source>
</reference>
<evidence type="ECO:0000256" key="1">
    <source>
        <dbReference type="ARBA" id="ARBA00023015"/>
    </source>
</evidence>
<dbReference type="PRINTS" id="PR00455">
    <property type="entry name" value="HTHTETR"/>
</dbReference>
<evidence type="ECO:0000256" key="4">
    <source>
        <dbReference type="PROSITE-ProRule" id="PRU00335"/>
    </source>
</evidence>
<dbReference type="PANTHER" id="PTHR30055">
    <property type="entry name" value="HTH-TYPE TRANSCRIPTIONAL REGULATOR RUTR"/>
    <property type="match status" value="1"/>
</dbReference>
<feature type="domain" description="HTH tetR-type" evidence="5">
    <location>
        <begin position="6"/>
        <end position="66"/>
    </location>
</feature>
<dbReference type="PROSITE" id="PS50977">
    <property type="entry name" value="HTH_TETR_2"/>
    <property type="match status" value="1"/>
</dbReference>
<keyword evidence="3" id="KW-0804">Transcription</keyword>
<dbReference type="SUPFAM" id="SSF46689">
    <property type="entry name" value="Homeodomain-like"/>
    <property type="match status" value="1"/>
</dbReference>
<evidence type="ECO:0000256" key="2">
    <source>
        <dbReference type="ARBA" id="ARBA00023125"/>
    </source>
</evidence>
<dbReference type="InterPro" id="IPR009057">
    <property type="entry name" value="Homeodomain-like_sf"/>
</dbReference>
<organism evidence="6 7">
    <name type="scientific">Nocardia fusca</name>
    <dbReference type="NCBI Taxonomy" id="941183"/>
    <lineage>
        <taxon>Bacteria</taxon>
        <taxon>Bacillati</taxon>
        <taxon>Actinomycetota</taxon>
        <taxon>Actinomycetes</taxon>
        <taxon>Mycobacteriales</taxon>
        <taxon>Nocardiaceae</taxon>
        <taxon>Nocardia</taxon>
    </lineage>
</organism>
<dbReference type="Proteomes" id="UP001551658">
    <property type="component" value="Unassembled WGS sequence"/>
</dbReference>
<dbReference type="InterPro" id="IPR001647">
    <property type="entry name" value="HTH_TetR"/>
</dbReference>
<evidence type="ECO:0000313" key="7">
    <source>
        <dbReference type="Proteomes" id="UP001551658"/>
    </source>
</evidence>
<proteinExistence type="predicted"/>
<dbReference type="Pfam" id="PF00440">
    <property type="entry name" value="TetR_N"/>
    <property type="match status" value="1"/>
</dbReference>
<dbReference type="PANTHER" id="PTHR30055:SF238">
    <property type="entry name" value="MYCOFACTOCIN BIOSYNTHESIS TRANSCRIPTIONAL REGULATOR MFTR-RELATED"/>
    <property type="match status" value="1"/>
</dbReference>
<gene>
    <name evidence="6" type="ORF">AB0H72_07480</name>
</gene>